<feature type="region of interest" description="Disordered" evidence="1">
    <location>
        <begin position="241"/>
        <end position="278"/>
    </location>
</feature>
<feature type="compositionally biased region" description="Basic and acidic residues" evidence="1">
    <location>
        <begin position="33"/>
        <end position="46"/>
    </location>
</feature>
<feature type="compositionally biased region" description="Polar residues" evidence="1">
    <location>
        <begin position="303"/>
        <end position="313"/>
    </location>
</feature>
<evidence type="ECO:0000313" key="2">
    <source>
        <dbReference type="Ensembl" id="ENSMPUP00000020040.1"/>
    </source>
</evidence>
<accession>M3Z8X6</accession>
<reference evidence="2" key="1">
    <citation type="submission" date="2024-06" db="UniProtKB">
        <authorList>
            <consortium name="Ensembl"/>
        </authorList>
    </citation>
    <scope>IDENTIFICATION</scope>
</reference>
<dbReference type="EMBL" id="AEYP01050460">
    <property type="status" value="NOT_ANNOTATED_CDS"/>
    <property type="molecule type" value="Genomic_DNA"/>
</dbReference>
<feature type="compositionally biased region" description="Low complexity" evidence="1">
    <location>
        <begin position="117"/>
        <end position="129"/>
    </location>
</feature>
<dbReference type="Ensembl" id="ENSMPUT00000020327.1">
    <property type="protein sequence ID" value="ENSMPUP00000020040.1"/>
    <property type="gene ID" value="ENSMPUG00000020175.1"/>
</dbReference>
<dbReference type="InParanoid" id="M3Z8X6"/>
<organism evidence="2">
    <name type="scientific">Mustela putorius furo</name>
    <name type="common">European domestic ferret</name>
    <name type="synonym">Mustela furo</name>
    <dbReference type="NCBI Taxonomy" id="9669"/>
    <lineage>
        <taxon>Eukaryota</taxon>
        <taxon>Metazoa</taxon>
        <taxon>Chordata</taxon>
        <taxon>Craniata</taxon>
        <taxon>Vertebrata</taxon>
        <taxon>Euteleostomi</taxon>
        <taxon>Mammalia</taxon>
        <taxon>Eutheria</taxon>
        <taxon>Laurasiatheria</taxon>
        <taxon>Carnivora</taxon>
        <taxon>Caniformia</taxon>
        <taxon>Musteloidea</taxon>
        <taxon>Mustelidae</taxon>
        <taxon>Mustelinae</taxon>
        <taxon>Mustela</taxon>
    </lineage>
</organism>
<feature type="region of interest" description="Disordered" evidence="1">
    <location>
        <begin position="296"/>
        <end position="328"/>
    </location>
</feature>
<proteinExistence type="predicted"/>
<dbReference type="HOGENOM" id="CLU_576117_0_0_1"/>
<feature type="region of interest" description="Disordered" evidence="1">
    <location>
        <begin position="14"/>
        <end position="129"/>
    </location>
</feature>
<evidence type="ECO:0000256" key="1">
    <source>
        <dbReference type="SAM" id="MobiDB-lite"/>
    </source>
</evidence>
<name>M3Z8X6_MUSPF</name>
<protein>
    <submittedName>
        <fullName evidence="2">Uncharacterized protein</fullName>
    </submittedName>
</protein>
<sequence>MRTVTVVRAGTPCRCNHPLPQLTQGSSGGTRPPSRDPQHPEGRAAERVPLATSRRFLLHQAPIRRGETPPRPFHSPGAWSQDLGGVEPLQSSQGNALSRWEVGPPHRVAVTLPPSPQCEQRQPRSSPRPSLCCSWRAVSARALPLISSSWARGARPRSTTICTHRGKTCFIPAFWEPEGGRGSCWGREAGGGPHRPRVASLPQCLASSSLGGQHGVENAAIGAGGLDGPLDEAVLVEPAEDAASKQERATGCVGWGPGPRHPQTNRPASSGAPVPSTCPAARPPCAPFSSLAAGLGRDPSGDLVQTTAASSRSPPRWAVPQEGPVAPPGRPAATHLDRLRASWASRWACVSAASTKPTLLPAGEKARICSSSGVWAPSRFAARCSYSWKGRGCKWDPPPLNPVRYSLCRDLGTRRPRSARRPLAASESPGSTALTSLAWSMPCRSPESWARVSLAACRVALSVALSLDSSCFRS</sequence>
<dbReference type="AlphaFoldDB" id="M3Z8X6"/>